<sequence length="1694" mass="195344">MADAFGKFITTVSEDVDIPTCKKLCTYFGVTPAKTESILSNKPQGLALLNHLKSELKLTPHHVQVLHDAFMHINMVKAAQKVEAFARKIETRIPDSLDSDDDGDTPESSSDNLTFEDLKIKCGITKKMTLNEMLPIKDPGKSLSLAEIFWTKITSLDYRITSSDLTNNVLSVRDLVFAILHSSDNLLRQDIIYKMSSCQLAVPLVVRSTRDKVPLFFYWAFRTIRKKYKGPNENEYVERPIFPSAIFTVSFLRIGDVRVSKSNLLNLLLSDCQGTQVHSFFTHKLNDVKPNFAGGSIEAVWYAPQGGDKELLEKPTTFLNLRGDSRLFEYQTEFILKVSNMIFVLIDKQNWQTHKDAIQYIKDNGNNVIVVAIRKTDEKGANPPFHCKHDGIIIARDLLQIKRLNELLCSKIDQIQKSYPDDNLLPIEAYKDTVKDFVHFDAPQVYLDELKNTTEKIVCGKSDIKIFKKRILALFPRWLKWTEIDSIPIKIDQGEAPGRKEKIALRIETQLEERKEQVKTELAEEVKQFWELLKLVDTNNELYDDCLVCLRSVLFDLTYEHKIGRTGFKSSEPVGEHTDLRQAYMKEAQDEWEMRIGLEDFMRELGQLFEAHMQCGVNSEQHDEIMRLPFLAAQFLIRGNSLEILDDKSYCIPQIWISRILAALSIILGEASKVMVLSVIGVQGSGKSTLLNSMFGTKFPVSAGRCTRGLFIRLLQVEESFSKDLGCRYIIVMDTEGLKADHGHLLLEKTRNRRLDNKMATLALCLADFTIVNIEGELVSSDTTDFLEIAAYAAIRMKEVDLKSQCRVIQQRVSDITAPVQNRNNMQNIIHGLDEAVQKVAKAEGCIFKFKSFSDIFKLNIEEHTQYVPVLWSGNMNPPNPLYGEVVTKFKRQILGSIQKEELQVPSTFQTFCSKLLAVDTALKEENFVLNFENVSKAISCHDFSMQCNKWLGDVRSVIMDKWTEWRERLNTSVDCEREHVSQSILKEVSSEIDKQRQIVWGKFESYLQNNGDNKHLQNDNFRSWIELNLLDFEEEMKIKVSNYVKVLHLGFRDVPSIVAEMTKEIRLKAVQEATRIRKCKGKQFDHKHCHDHFEKFWDELRNDLLKKYELKQVSEKEIRTECSIFLQKLCTENAFESEFFHLLDSEGDISNHSKEFDYENYMPKKRTYQKGVWDAEDTEKGKEKSRQLKVSVERVKESILRQFAETSDQQKAFSLNLVYSTLQNALAEISGIVNEDNVKLPSSLVVKALLHICAKIAELASNSRNEHQRDSTSQELLDKQKPEIYLDFTSFFEEECQNDRAFQFICKLICEQFTRFVLQRLKVNIISHISDSVLQTKRKLHVEVLKDLLDVNDPLRYIYYINNNTEFLINWLRDKMVHMISTKVGSKSWIELQYETVLHNIPAFRTSFVQELSNSQSMEEWCEKFTEFLSKEQGIKFELEETYVYRVSDMNKLSQNVTLFLQNILDMKTKTNIELPDPCSFDLCDKFLQLVLNCSFENLASTLLGCQAQCCICKAPCCREELNHQIHKVLCHYPRGLTGVKCESNKLDLEFCTGPLLAAENVVHYNKDGEFCVCKGFERFYSFGLPCRRNYRDEMMAFYWIRVFHLINSYCANYFRCKPADLPELWASDFVALKAKSCVATLSFSEKIKLMLREDHISSMAVRFATSDVASSAVLSLEILGRIVSQHPHFKNN</sequence>
<evidence type="ECO:0000313" key="4">
    <source>
        <dbReference type="Proteomes" id="UP001152320"/>
    </source>
</evidence>
<dbReference type="Pfam" id="PF25496">
    <property type="entry name" value="URGCP"/>
    <property type="match status" value="1"/>
</dbReference>
<dbReference type="InterPro" id="IPR030383">
    <property type="entry name" value="G_VLIG_dom"/>
</dbReference>
<dbReference type="Gene3D" id="3.40.50.300">
    <property type="entry name" value="P-loop containing nucleotide triphosphate hydrolases"/>
    <property type="match status" value="1"/>
</dbReference>
<comment type="similarity">
    <text evidence="1">Belongs to the TRAFAC class dynamin-like GTPase superfamily. Very large inducible GTPase (VLIG) family.</text>
</comment>
<reference evidence="3" key="1">
    <citation type="submission" date="2021-10" db="EMBL/GenBank/DDBJ databases">
        <title>Tropical sea cucumber genome reveals ecological adaptation and Cuvierian tubules defense mechanism.</title>
        <authorList>
            <person name="Chen T."/>
        </authorList>
    </citation>
    <scope>NUCLEOTIDE SEQUENCE</scope>
    <source>
        <strain evidence="3">Nanhai2018</strain>
        <tissue evidence="3">Muscle</tissue>
    </source>
</reference>
<dbReference type="EMBL" id="JAIZAY010000007">
    <property type="protein sequence ID" value="KAJ8039455.1"/>
    <property type="molecule type" value="Genomic_DNA"/>
</dbReference>
<dbReference type="GO" id="GO:0005525">
    <property type="term" value="F:GTP binding"/>
    <property type="evidence" value="ECO:0007669"/>
    <property type="project" value="InterPro"/>
</dbReference>
<dbReference type="PANTHER" id="PTHR14819">
    <property type="entry name" value="GTP-BINDING"/>
    <property type="match status" value="1"/>
</dbReference>
<dbReference type="InterPro" id="IPR057365">
    <property type="entry name" value="URGCP"/>
</dbReference>
<dbReference type="PANTHER" id="PTHR14819:SF25">
    <property type="entry name" value="CHROMOSOME UNDETERMINED SCAFFOLD_52, WHOLE GENOME SHOTGUN SEQUENCE"/>
    <property type="match status" value="1"/>
</dbReference>
<dbReference type="SUPFAM" id="SSF52540">
    <property type="entry name" value="P-loop containing nucleoside triphosphate hydrolases"/>
    <property type="match status" value="1"/>
</dbReference>
<dbReference type="InterPro" id="IPR052986">
    <property type="entry name" value="VLIG_GTPase"/>
</dbReference>
<evidence type="ECO:0000313" key="3">
    <source>
        <dbReference type="EMBL" id="KAJ8039455.1"/>
    </source>
</evidence>
<feature type="domain" description="VLIG-type G" evidence="2">
    <location>
        <begin position="671"/>
        <end position="917"/>
    </location>
</feature>
<dbReference type="OrthoDB" id="1597724at2759"/>
<dbReference type="PROSITE" id="PS51717">
    <property type="entry name" value="G_VLIG"/>
    <property type="match status" value="1"/>
</dbReference>
<dbReference type="InterPro" id="IPR027417">
    <property type="entry name" value="P-loop_NTPase"/>
</dbReference>
<protein>
    <submittedName>
        <fullName evidence="3">Interferon-induced very large GTPase 1</fullName>
    </submittedName>
</protein>
<evidence type="ECO:0000256" key="1">
    <source>
        <dbReference type="ARBA" id="ARBA00006828"/>
    </source>
</evidence>
<dbReference type="Proteomes" id="UP001152320">
    <property type="component" value="Chromosome 7"/>
</dbReference>
<name>A0A9Q1C787_HOLLE</name>
<gene>
    <name evidence="3" type="ORF">HOLleu_17181</name>
</gene>
<keyword evidence="4" id="KW-1185">Reference proteome</keyword>
<accession>A0A9Q1C787</accession>
<comment type="caution">
    <text evidence="3">The sequence shown here is derived from an EMBL/GenBank/DDBJ whole genome shotgun (WGS) entry which is preliminary data.</text>
</comment>
<evidence type="ECO:0000259" key="2">
    <source>
        <dbReference type="PROSITE" id="PS51717"/>
    </source>
</evidence>
<organism evidence="3 4">
    <name type="scientific">Holothuria leucospilota</name>
    <name type="common">Black long sea cucumber</name>
    <name type="synonym">Mertensiothuria leucospilota</name>
    <dbReference type="NCBI Taxonomy" id="206669"/>
    <lineage>
        <taxon>Eukaryota</taxon>
        <taxon>Metazoa</taxon>
        <taxon>Echinodermata</taxon>
        <taxon>Eleutherozoa</taxon>
        <taxon>Echinozoa</taxon>
        <taxon>Holothuroidea</taxon>
        <taxon>Aspidochirotacea</taxon>
        <taxon>Aspidochirotida</taxon>
        <taxon>Holothuriidae</taxon>
        <taxon>Holothuria</taxon>
    </lineage>
</organism>
<dbReference type="Pfam" id="PF25683">
    <property type="entry name" value="URGCP_GTPase"/>
    <property type="match status" value="1"/>
</dbReference>
<proteinExistence type="inferred from homology"/>